<dbReference type="STRING" id="364200.SAMN04488515_3078"/>
<evidence type="ECO:0000313" key="3">
    <source>
        <dbReference type="Proteomes" id="UP000199167"/>
    </source>
</evidence>
<sequence length="241" mass="25826">MQTMPAKLIITRPSSSGKDFARKVNSQLGYDVPAVLAPGLAIRECDPKIPDGIQHVIFTSVHGVAQARRLRVPTTAHAWCVGEKTRRAADEIGFESTVGGGDAQQLLQTILNAKPVGLIAHIAGRHTRGDIAYVLQCAGLTAVEVTAYDQVVLPAPEELIAALHGNIPLVAPLFSARSGLILTATEWHPPVHVIAISRQVADFVTDWGADTVQIAEMPNEMAMLDATCRTVDWLKDGMSVT</sequence>
<dbReference type="Proteomes" id="UP000199167">
    <property type="component" value="Unassembled WGS sequence"/>
</dbReference>
<keyword evidence="3" id="KW-1185">Reference proteome</keyword>
<evidence type="ECO:0000259" key="1">
    <source>
        <dbReference type="Pfam" id="PF02602"/>
    </source>
</evidence>
<dbReference type="Pfam" id="PF02602">
    <property type="entry name" value="HEM4"/>
    <property type="match status" value="1"/>
</dbReference>
<dbReference type="GO" id="GO:0004852">
    <property type="term" value="F:uroporphyrinogen-III synthase activity"/>
    <property type="evidence" value="ECO:0007669"/>
    <property type="project" value="InterPro"/>
</dbReference>
<organism evidence="2 3">
    <name type="scientific">Cognatiyoonia koreensis</name>
    <dbReference type="NCBI Taxonomy" id="364200"/>
    <lineage>
        <taxon>Bacteria</taxon>
        <taxon>Pseudomonadati</taxon>
        <taxon>Pseudomonadota</taxon>
        <taxon>Alphaproteobacteria</taxon>
        <taxon>Rhodobacterales</taxon>
        <taxon>Paracoccaceae</taxon>
        <taxon>Cognatiyoonia</taxon>
    </lineage>
</organism>
<gene>
    <name evidence="2" type="ORF">SAMN04488515_3078</name>
</gene>
<accession>A0A1I0RQ85</accession>
<dbReference type="SUPFAM" id="SSF69618">
    <property type="entry name" value="HemD-like"/>
    <property type="match status" value="1"/>
</dbReference>
<proteinExistence type="predicted"/>
<evidence type="ECO:0000313" key="2">
    <source>
        <dbReference type="EMBL" id="SEW43420.1"/>
    </source>
</evidence>
<feature type="domain" description="Tetrapyrrole biosynthesis uroporphyrinogen III synthase" evidence="1">
    <location>
        <begin position="48"/>
        <end position="224"/>
    </location>
</feature>
<dbReference type="InterPro" id="IPR003754">
    <property type="entry name" value="4pyrrol_synth_uPrphyn_synth"/>
</dbReference>
<name>A0A1I0RQ85_9RHOB</name>
<dbReference type="AlphaFoldDB" id="A0A1I0RQ85"/>
<dbReference type="EMBL" id="FOIZ01000002">
    <property type="protein sequence ID" value="SEW43420.1"/>
    <property type="molecule type" value="Genomic_DNA"/>
</dbReference>
<dbReference type="OrthoDB" id="7204250at2"/>
<dbReference type="InterPro" id="IPR036108">
    <property type="entry name" value="4pyrrol_syn_uPrphyn_synt_sf"/>
</dbReference>
<protein>
    <submittedName>
        <fullName evidence="2">Uroporphyrinogen-III synthase</fullName>
    </submittedName>
</protein>
<dbReference type="GO" id="GO:0033014">
    <property type="term" value="P:tetrapyrrole biosynthetic process"/>
    <property type="evidence" value="ECO:0007669"/>
    <property type="project" value="InterPro"/>
</dbReference>
<reference evidence="2 3" key="1">
    <citation type="submission" date="2016-10" db="EMBL/GenBank/DDBJ databases">
        <authorList>
            <person name="de Groot N.N."/>
        </authorList>
    </citation>
    <scope>NUCLEOTIDE SEQUENCE [LARGE SCALE GENOMIC DNA]</scope>
    <source>
        <strain evidence="2 3">DSM 17925</strain>
    </source>
</reference>
<dbReference type="Gene3D" id="3.40.50.10090">
    <property type="match status" value="2"/>
</dbReference>
<dbReference type="CDD" id="cd06578">
    <property type="entry name" value="HemD"/>
    <property type="match status" value="1"/>
</dbReference>